<dbReference type="Proteomes" id="UP000076603">
    <property type="component" value="Unassembled WGS sequence"/>
</dbReference>
<dbReference type="InterPro" id="IPR008160">
    <property type="entry name" value="Collagen"/>
</dbReference>
<dbReference type="EMBL" id="LWAE01000005">
    <property type="protein sequence ID" value="KZL90300.1"/>
    <property type="molecule type" value="Genomic_DNA"/>
</dbReference>
<dbReference type="STRING" id="1121326.CLMAG_40710"/>
<dbReference type="OrthoDB" id="1861721at2"/>
<keyword evidence="3" id="KW-1185">Reference proteome</keyword>
<feature type="region of interest" description="Disordered" evidence="1">
    <location>
        <begin position="94"/>
        <end position="267"/>
    </location>
</feature>
<dbReference type="RefSeq" id="WP_066626449.1">
    <property type="nucleotide sequence ID" value="NZ_LWAE01000005.1"/>
</dbReference>
<dbReference type="PATRIC" id="fig|1121326.3.peg.4124"/>
<gene>
    <name evidence="2" type="ORF">CLMAG_40710</name>
</gene>
<dbReference type="Pfam" id="PF01391">
    <property type="entry name" value="Collagen"/>
    <property type="match status" value="2"/>
</dbReference>
<evidence type="ECO:0000256" key="1">
    <source>
        <dbReference type="SAM" id="MobiDB-lite"/>
    </source>
</evidence>
<protein>
    <submittedName>
        <fullName evidence="2">Collagen triple helix repeat</fullName>
    </submittedName>
</protein>
<accession>A0A162RS24</accession>
<keyword evidence="2" id="KW-0176">Collagen</keyword>
<sequence length="425" mass="44407">MTKRKRSHHSRSSHRDLDKHKREEFQVYETELDETGDNSMAEIEADTCCIENSKQDHKLKDDCHEKEKDDCYEKEKDDCHDKPKDDCCYKSITICGKTGSKGPQGDPGCPGPKGEKGDPGCQGPKGEKGDPGCSGPKGDKGNPGVMGPPGSKGDKGDPGVMGPPGSKGDKGDPGVMGPLGPKGDKGDPGVMGPPGPKGDKGDPGVMGPPGPKGDKGDPGVMGPPGPMGAKGDPGCPGAKGEKGDPGPRGAKGDQGCPGPQGQSGDGVRWACTSQMKNVIMQIMKLFPNSSIEVNYEDKGSAIGIPTKLSKGVLILSNLKDNKTYAISIYKIIAVTLIGEGPLFESSRCSKINFLPPPAPLPRGCEADCEAEIRMVLRSMIGCKEKVNIVAGGSLFRDNPVTGTAYGIAILGNNTVISTWSIQEIS</sequence>
<name>A0A162RS24_9CLOT</name>
<evidence type="ECO:0000313" key="2">
    <source>
        <dbReference type="EMBL" id="KZL90300.1"/>
    </source>
</evidence>
<dbReference type="AlphaFoldDB" id="A0A162RS24"/>
<comment type="caution">
    <text evidence="2">The sequence shown here is derived from an EMBL/GenBank/DDBJ whole genome shotgun (WGS) entry which is preliminary data.</text>
</comment>
<organism evidence="2 3">
    <name type="scientific">Clostridium magnum DSM 2767</name>
    <dbReference type="NCBI Taxonomy" id="1121326"/>
    <lineage>
        <taxon>Bacteria</taxon>
        <taxon>Bacillati</taxon>
        <taxon>Bacillota</taxon>
        <taxon>Clostridia</taxon>
        <taxon>Eubacteriales</taxon>
        <taxon>Clostridiaceae</taxon>
        <taxon>Clostridium</taxon>
    </lineage>
</organism>
<dbReference type="PANTHER" id="PTHR24023:SF1082">
    <property type="entry name" value="COLLAGEN TRIPLE HELIX REPEAT"/>
    <property type="match status" value="1"/>
</dbReference>
<evidence type="ECO:0000313" key="3">
    <source>
        <dbReference type="Proteomes" id="UP000076603"/>
    </source>
</evidence>
<feature type="compositionally biased region" description="Basic and acidic residues" evidence="1">
    <location>
        <begin position="13"/>
        <end position="25"/>
    </location>
</feature>
<dbReference type="InterPro" id="IPR050149">
    <property type="entry name" value="Collagen_superfamily"/>
</dbReference>
<feature type="compositionally biased region" description="Basic residues" evidence="1">
    <location>
        <begin position="1"/>
        <end position="12"/>
    </location>
</feature>
<reference evidence="2 3" key="1">
    <citation type="submission" date="2016-04" db="EMBL/GenBank/DDBJ databases">
        <title>Genome sequence of Clostridium magnum DSM 2767.</title>
        <authorList>
            <person name="Poehlein A."/>
            <person name="Uhlig R."/>
            <person name="Fischer R."/>
            <person name="Bahl H."/>
            <person name="Daniel R."/>
        </authorList>
    </citation>
    <scope>NUCLEOTIDE SEQUENCE [LARGE SCALE GENOMIC DNA]</scope>
    <source>
        <strain evidence="2 3">DSM 2767</strain>
    </source>
</reference>
<dbReference type="PANTHER" id="PTHR24023">
    <property type="entry name" value="COLLAGEN ALPHA"/>
    <property type="match status" value="1"/>
</dbReference>
<proteinExistence type="predicted"/>
<dbReference type="GO" id="GO:0005615">
    <property type="term" value="C:extracellular space"/>
    <property type="evidence" value="ECO:0007669"/>
    <property type="project" value="TreeGrafter"/>
</dbReference>
<dbReference type="GO" id="GO:0031012">
    <property type="term" value="C:extracellular matrix"/>
    <property type="evidence" value="ECO:0007669"/>
    <property type="project" value="TreeGrafter"/>
</dbReference>
<feature type="region of interest" description="Disordered" evidence="1">
    <location>
        <begin position="1"/>
        <end position="37"/>
    </location>
</feature>